<gene>
    <name evidence="1" type="ORF">EHQ17_12565</name>
</gene>
<comment type="caution">
    <text evidence="1">The sequence shown here is derived from an EMBL/GenBank/DDBJ whole genome shotgun (WGS) entry which is preliminary data.</text>
</comment>
<protein>
    <submittedName>
        <fullName evidence="1">Uncharacterized protein</fullName>
    </submittedName>
</protein>
<dbReference type="Proteomes" id="UP000298277">
    <property type="component" value="Unassembled WGS sequence"/>
</dbReference>
<dbReference type="RefSeq" id="WP_135594115.1">
    <property type="nucleotide sequence ID" value="NZ_RQEZ01000096.1"/>
</dbReference>
<name>A0A5F1Y9D2_9LEPT</name>
<dbReference type="EMBL" id="RQFA01000052">
    <property type="protein sequence ID" value="TGK32503.1"/>
    <property type="molecule type" value="Genomic_DNA"/>
</dbReference>
<accession>A0A5F1Y9D2</accession>
<evidence type="ECO:0000313" key="2">
    <source>
        <dbReference type="Proteomes" id="UP000298277"/>
    </source>
</evidence>
<keyword evidence="2" id="KW-1185">Reference proteome</keyword>
<organism evidence="1 2">
    <name type="scientific">Leptospira gomenensis</name>
    <dbReference type="NCBI Taxonomy" id="2484974"/>
    <lineage>
        <taxon>Bacteria</taxon>
        <taxon>Pseudomonadati</taxon>
        <taxon>Spirochaetota</taxon>
        <taxon>Spirochaetia</taxon>
        <taxon>Leptospirales</taxon>
        <taxon>Leptospiraceae</taxon>
        <taxon>Leptospira</taxon>
    </lineage>
</organism>
<reference evidence="1" key="1">
    <citation type="journal article" date="2019" name="PLoS Negl. Trop. Dis.">
        <title>Revisiting the worldwide diversity of Leptospira species in the environment.</title>
        <authorList>
            <person name="Vincent A.T."/>
            <person name="Schiettekatte O."/>
            <person name="Bourhy P."/>
            <person name="Veyrier F.J."/>
            <person name="Picardeau M."/>
        </authorList>
    </citation>
    <scope>NUCLEOTIDE SEQUENCE [LARGE SCALE GENOMIC DNA]</scope>
    <source>
        <strain evidence="1">201800299</strain>
    </source>
</reference>
<proteinExistence type="predicted"/>
<dbReference type="OrthoDB" id="7605324at2"/>
<sequence length="493" mass="52981">MPLYGSSPQDAAGQEGEKVLQGALYAVSGFVDFLGTVVEIMTDVVLNGLSFNLLNNDNTGLEGKYAEFNYELEKYRGSNAYQRDLNRKGKMNQSFLQENEKNISTAMTFFNQGATYEHLKGTYEGGGRGLLAETAEAGINMFLQKASGGTVSINLGYNYNTGYSAGINVGPKMGEIGVAATVGYTEKTGMNVGVGIRGPGMSLMYMEGHTLDSHGRVIETHGWNANVGGVGISYDSYSGYGVSVTASQGFALGGFAGALSMTLGYNERNGFSTSMDVDLEMMQGTNTWNQGKYDEIRNRQSSSSPFGNSPWDVVNNHFQNVFQGFGTAVRNGSFTNPFAEIVNGVGNLFGGGDANSQILNLKSEYNKILGEIELADASGSGSSGNAKLKALSDQIAKLEALKNGTYFGASGVLPKGWDPQNGKLGWENASQGDLEIYLQKIGNTENRIEVQNTKDGKGWYVNGTRVNVLVQKPSFVKYFCGAQLTSVKRECHF</sequence>
<evidence type="ECO:0000313" key="1">
    <source>
        <dbReference type="EMBL" id="TGK32503.1"/>
    </source>
</evidence>
<dbReference type="AlphaFoldDB" id="A0A5F1Y9D2"/>